<evidence type="ECO:0000313" key="1">
    <source>
        <dbReference type="EMBL" id="KAJ8724563.1"/>
    </source>
</evidence>
<keyword evidence="2" id="KW-1185">Reference proteome</keyword>
<comment type="caution">
    <text evidence="1">The sequence shown here is derived from an EMBL/GenBank/DDBJ whole genome shotgun (WGS) entry which is preliminary data.</text>
</comment>
<reference evidence="1" key="1">
    <citation type="submission" date="2023-03" db="EMBL/GenBank/DDBJ databases">
        <title>Chromosome-level genomes of two armyworms, Mythimna separata and Mythimna loreyi, provide insights into the biosynthesis and reception of sex pheromones.</title>
        <authorList>
            <person name="Zhao H."/>
        </authorList>
    </citation>
    <scope>NUCLEOTIDE SEQUENCE</scope>
    <source>
        <strain evidence="1">BeijingLab</strain>
    </source>
</reference>
<dbReference type="Proteomes" id="UP001231649">
    <property type="component" value="Chromosome 8"/>
</dbReference>
<organism evidence="1 2">
    <name type="scientific">Mythimna loreyi</name>
    <dbReference type="NCBI Taxonomy" id="667449"/>
    <lineage>
        <taxon>Eukaryota</taxon>
        <taxon>Metazoa</taxon>
        <taxon>Ecdysozoa</taxon>
        <taxon>Arthropoda</taxon>
        <taxon>Hexapoda</taxon>
        <taxon>Insecta</taxon>
        <taxon>Pterygota</taxon>
        <taxon>Neoptera</taxon>
        <taxon>Endopterygota</taxon>
        <taxon>Lepidoptera</taxon>
        <taxon>Glossata</taxon>
        <taxon>Ditrysia</taxon>
        <taxon>Noctuoidea</taxon>
        <taxon>Noctuidae</taxon>
        <taxon>Noctuinae</taxon>
        <taxon>Hadenini</taxon>
        <taxon>Mythimna</taxon>
    </lineage>
</organism>
<gene>
    <name evidence="1" type="ORF">PYW08_016037</name>
</gene>
<evidence type="ECO:0000313" key="2">
    <source>
        <dbReference type="Proteomes" id="UP001231649"/>
    </source>
</evidence>
<sequence>MDVFWERRALAFRGNMLARRFKKCSGEVTCTMFRAYCLTFYSCALWVSRTQRARSAQCVQYNNVLRMLLGLPRCCSASGMFLEARIYGFHAIMRKRAASLLHRVRASSISILRVIADRLDSPFLRHWITLHVSK</sequence>
<name>A0ACC2QSZ2_9NEOP</name>
<protein>
    <submittedName>
        <fullName evidence="1">Uncharacterized protein</fullName>
    </submittedName>
</protein>
<accession>A0ACC2QSZ2</accession>
<dbReference type="EMBL" id="CM056784">
    <property type="protein sequence ID" value="KAJ8724563.1"/>
    <property type="molecule type" value="Genomic_DNA"/>
</dbReference>
<proteinExistence type="predicted"/>